<dbReference type="OrthoDB" id="10341253at2759"/>
<evidence type="ECO:0000256" key="1">
    <source>
        <dbReference type="SAM" id="MobiDB-lite"/>
    </source>
</evidence>
<feature type="region of interest" description="Disordered" evidence="1">
    <location>
        <begin position="94"/>
        <end position="126"/>
    </location>
</feature>
<dbReference type="AlphaFoldDB" id="A0A6A1Q2M5"/>
<dbReference type="Proteomes" id="UP000437017">
    <property type="component" value="Unassembled WGS sequence"/>
</dbReference>
<evidence type="ECO:0000313" key="3">
    <source>
        <dbReference type="Proteomes" id="UP000437017"/>
    </source>
</evidence>
<evidence type="ECO:0000313" key="2">
    <source>
        <dbReference type="EMBL" id="KAB0401870.1"/>
    </source>
</evidence>
<dbReference type="EMBL" id="SGJD01001132">
    <property type="protein sequence ID" value="KAB0401870.1"/>
    <property type="molecule type" value="Genomic_DNA"/>
</dbReference>
<protein>
    <submittedName>
        <fullName evidence="2">Uncharacterized protein</fullName>
    </submittedName>
</protein>
<name>A0A6A1Q2M5_BALPH</name>
<keyword evidence="3" id="KW-1185">Reference proteome</keyword>
<gene>
    <name evidence="2" type="ORF">E2I00_010851</name>
</gene>
<proteinExistence type="predicted"/>
<accession>A0A6A1Q2M5</accession>
<feature type="region of interest" description="Disordered" evidence="1">
    <location>
        <begin position="150"/>
        <end position="181"/>
    </location>
</feature>
<feature type="non-terminal residue" evidence="2">
    <location>
        <position position="1"/>
    </location>
</feature>
<sequence>VNEINGYGNFIREAQPGRISALEICRRTEKAVPHLDAEESLFLLPSTLASPQWKRRKLAGKEFCTGAGLGPRAPQRVSSGLLVLGFWPLGAASTATEGSGSGDPKRLAPPTQPQSHPENTGVKPTEAGRGVQLTEVHGGKVPGNCFHKDPGFPGRHGNPGVPSTSLNHRAPGGQSPRTFAAGPEACKALPSFTLGFPEPLQWVQHGRD</sequence>
<organism evidence="2 3">
    <name type="scientific">Balaenoptera physalus</name>
    <name type="common">Fin whale</name>
    <name type="synonym">Balaena physalus</name>
    <dbReference type="NCBI Taxonomy" id="9770"/>
    <lineage>
        <taxon>Eukaryota</taxon>
        <taxon>Metazoa</taxon>
        <taxon>Chordata</taxon>
        <taxon>Craniata</taxon>
        <taxon>Vertebrata</taxon>
        <taxon>Euteleostomi</taxon>
        <taxon>Mammalia</taxon>
        <taxon>Eutheria</taxon>
        <taxon>Laurasiatheria</taxon>
        <taxon>Artiodactyla</taxon>
        <taxon>Whippomorpha</taxon>
        <taxon>Cetacea</taxon>
        <taxon>Mysticeti</taxon>
        <taxon>Balaenopteridae</taxon>
        <taxon>Balaenoptera</taxon>
    </lineage>
</organism>
<reference evidence="2 3" key="1">
    <citation type="journal article" date="2019" name="PLoS ONE">
        <title>Genomic analyses reveal an absence of contemporary introgressive admixture between fin whales and blue whales, despite known hybrids.</title>
        <authorList>
            <person name="Westbury M.V."/>
            <person name="Petersen B."/>
            <person name="Lorenzen E.D."/>
        </authorList>
    </citation>
    <scope>NUCLEOTIDE SEQUENCE [LARGE SCALE GENOMIC DNA]</scope>
    <source>
        <strain evidence="2">FinWhale-01</strain>
    </source>
</reference>
<comment type="caution">
    <text evidence="2">The sequence shown here is derived from an EMBL/GenBank/DDBJ whole genome shotgun (WGS) entry which is preliminary data.</text>
</comment>